<dbReference type="PANTHER" id="PTHR46652">
    <property type="entry name" value="LEUCINE-RICH REPEAT AND IQ DOMAIN-CONTAINING PROTEIN 1-RELATED"/>
    <property type="match status" value="1"/>
</dbReference>
<evidence type="ECO:0000313" key="5">
    <source>
        <dbReference type="Proteomes" id="UP000323011"/>
    </source>
</evidence>
<keyword evidence="5" id="KW-1185">Reference proteome</keyword>
<sequence length="226" mass="23366">MDDAEDPGAAKFDAASTASWAMVPLAPSSDFRHLQALTSLNLSQLKLSHVCNLSALPLLERLVLSFNCLASLPCLAGCPRLAVLNASHNELATLHWDDSQDTVVAELAEHAEPDAGAVGSVRARASSLGSLPHLESVDVSFNRVTSLAPLAGSRSLSRLLATSNPVSDLGATSAVLASLPSLTVLSLASAPALAEAPDPEAVRAMLLLSAPSLKTLGGGHRVRRTL</sequence>
<dbReference type="AlphaFoldDB" id="A0A5A8D6F2"/>
<protein>
    <submittedName>
        <fullName evidence="4">Uncharacterized protein</fullName>
    </submittedName>
</protein>
<gene>
    <name evidence="4" type="ORF">FNF28_05640</name>
    <name evidence="3" type="ORF">FNF29_04723</name>
</gene>
<dbReference type="InterPro" id="IPR032675">
    <property type="entry name" value="LRR_dom_sf"/>
</dbReference>
<dbReference type="PROSITE" id="PS51450">
    <property type="entry name" value="LRR"/>
    <property type="match status" value="1"/>
</dbReference>
<keyword evidence="2" id="KW-0677">Repeat</keyword>
<dbReference type="Proteomes" id="UP000323011">
    <property type="component" value="Unassembled WGS sequence"/>
</dbReference>
<dbReference type="EMBL" id="VLTL01000119">
    <property type="protein sequence ID" value="KAA0159830.1"/>
    <property type="molecule type" value="Genomic_DNA"/>
</dbReference>
<accession>A0A5A8D6F2</accession>
<dbReference type="SMART" id="SM00369">
    <property type="entry name" value="LRR_TYP"/>
    <property type="match status" value="2"/>
</dbReference>
<comment type="caution">
    <text evidence="4">The sequence shown here is derived from an EMBL/GenBank/DDBJ whole genome shotgun (WGS) entry which is preliminary data.</text>
</comment>
<evidence type="ECO:0000256" key="1">
    <source>
        <dbReference type="ARBA" id="ARBA00022614"/>
    </source>
</evidence>
<dbReference type="Proteomes" id="UP000324907">
    <property type="component" value="Unassembled WGS sequence"/>
</dbReference>
<dbReference type="InterPro" id="IPR001611">
    <property type="entry name" value="Leu-rich_rpt"/>
</dbReference>
<reference evidence="5 6" key="1">
    <citation type="submission" date="2019-07" db="EMBL/GenBank/DDBJ databases">
        <title>Genomes of Cafeteria roenbergensis.</title>
        <authorList>
            <person name="Fischer M.G."/>
            <person name="Hackl T."/>
            <person name="Roman M."/>
        </authorList>
    </citation>
    <scope>NUCLEOTIDE SEQUENCE [LARGE SCALE GENOMIC DNA]</scope>
    <source>
        <strain evidence="3 5">BVI</strain>
        <strain evidence="4 6">RCC970-E3</strain>
    </source>
</reference>
<organism evidence="4 6">
    <name type="scientific">Cafeteria roenbergensis</name>
    <name type="common">Marine flagellate</name>
    <dbReference type="NCBI Taxonomy" id="33653"/>
    <lineage>
        <taxon>Eukaryota</taxon>
        <taxon>Sar</taxon>
        <taxon>Stramenopiles</taxon>
        <taxon>Bigyra</taxon>
        <taxon>Opalozoa</taxon>
        <taxon>Bicosoecida</taxon>
        <taxon>Cafeteriaceae</taxon>
        <taxon>Cafeteria</taxon>
    </lineage>
</organism>
<evidence type="ECO:0000313" key="4">
    <source>
        <dbReference type="EMBL" id="KAA0159830.1"/>
    </source>
</evidence>
<name>A0A5A8D6F2_CAFRO</name>
<dbReference type="Gene3D" id="3.80.10.10">
    <property type="entry name" value="Ribonuclease Inhibitor"/>
    <property type="match status" value="2"/>
</dbReference>
<proteinExistence type="predicted"/>
<dbReference type="PANTHER" id="PTHR46652:SF7">
    <property type="entry name" value="LEUCINE-RICH REPEAT AND IQ DOMAIN-CONTAINING PROTEIN 1"/>
    <property type="match status" value="1"/>
</dbReference>
<keyword evidence="1" id="KW-0433">Leucine-rich repeat</keyword>
<evidence type="ECO:0000256" key="2">
    <source>
        <dbReference type="ARBA" id="ARBA00022737"/>
    </source>
</evidence>
<evidence type="ECO:0000313" key="6">
    <source>
        <dbReference type="Proteomes" id="UP000324907"/>
    </source>
</evidence>
<dbReference type="InterPro" id="IPR050836">
    <property type="entry name" value="SDS22/Internalin_LRR"/>
</dbReference>
<dbReference type="EMBL" id="VLTN01000028">
    <property type="protein sequence ID" value="KAA0151248.1"/>
    <property type="molecule type" value="Genomic_DNA"/>
</dbReference>
<dbReference type="SUPFAM" id="SSF52058">
    <property type="entry name" value="L domain-like"/>
    <property type="match status" value="1"/>
</dbReference>
<dbReference type="InterPro" id="IPR003591">
    <property type="entry name" value="Leu-rich_rpt_typical-subtyp"/>
</dbReference>
<evidence type="ECO:0000313" key="3">
    <source>
        <dbReference type="EMBL" id="KAA0151248.1"/>
    </source>
</evidence>